<accession>A0A6C0DMN6</accession>
<dbReference type="AlphaFoldDB" id="A0A6C0DMN6"/>
<feature type="transmembrane region" description="Helical" evidence="1">
    <location>
        <begin position="61"/>
        <end position="83"/>
    </location>
</feature>
<evidence type="ECO:0000256" key="1">
    <source>
        <dbReference type="SAM" id="Phobius"/>
    </source>
</evidence>
<sequence>MLMCKDCDFTKIIFPFIYGLLLTLVITIFLKHTLKVERPSTYKGGRDRYSFPSGHSSTVTFIFLFIYLSSPSIFTFLLLHYMWYRVAYRSYSEGYHRINEVIAGTIIGGTVAVWVKGQFP</sequence>
<reference evidence="3" key="1">
    <citation type="journal article" date="2020" name="Nature">
        <title>Giant virus diversity and host interactions through global metagenomics.</title>
        <authorList>
            <person name="Schulz F."/>
            <person name="Roux S."/>
            <person name="Paez-Espino D."/>
            <person name="Jungbluth S."/>
            <person name="Walsh D.A."/>
            <person name="Denef V.J."/>
            <person name="McMahon K.D."/>
            <person name="Konstantinidis K.T."/>
            <person name="Eloe-Fadrosh E.A."/>
            <person name="Kyrpides N.C."/>
            <person name="Woyke T."/>
        </authorList>
    </citation>
    <scope>NUCLEOTIDE SEQUENCE</scope>
    <source>
        <strain evidence="3">GVMAG-M-3300023174-207</strain>
    </source>
</reference>
<dbReference type="InterPro" id="IPR036938">
    <property type="entry name" value="PAP2/HPO_sf"/>
</dbReference>
<organism evidence="3">
    <name type="scientific">viral metagenome</name>
    <dbReference type="NCBI Taxonomy" id="1070528"/>
    <lineage>
        <taxon>unclassified sequences</taxon>
        <taxon>metagenomes</taxon>
        <taxon>organismal metagenomes</taxon>
    </lineage>
</organism>
<keyword evidence="1" id="KW-0472">Membrane</keyword>
<protein>
    <recommendedName>
        <fullName evidence="2">Phosphatidic acid phosphatase type 2/haloperoxidase domain-containing protein</fullName>
    </recommendedName>
</protein>
<keyword evidence="1" id="KW-0812">Transmembrane</keyword>
<dbReference type="EMBL" id="MN739627">
    <property type="protein sequence ID" value="QHT16835.1"/>
    <property type="molecule type" value="Genomic_DNA"/>
</dbReference>
<feature type="transmembrane region" description="Helical" evidence="1">
    <location>
        <begin position="12"/>
        <end position="30"/>
    </location>
</feature>
<evidence type="ECO:0000313" key="3">
    <source>
        <dbReference type="EMBL" id="QHT16835.1"/>
    </source>
</evidence>
<dbReference type="SUPFAM" id="SSF48317">
    <property type="entry name" value="Acid phosphatase/Vanadium-dependent haloperoxidase"/>
    <property type="match status" value="1"/>
</dbReference>
<dbReference type="Gene3D" id="1.20.144.10">
    <property type="entry name" value="Phosphatidic acid phosphatase type 2/haloperoxidase"/>
    <property type="match status" value="1"/>
</dbReference>
<dbReference type="Pfam" id="PF01569">
    <property type="entry name" value="PAP2"/>
    <property type="match status" value="1"/>
</dbReference>
<name>A0A6C0DMN6_9ZZZZ</name>
<proteinExistence type="predicted"/>
<feature type="domain" description="Phosphatidic acid phosphatase type 2/haloperoxidase" evidence="2">
    <location>
        <begin position="15"/>
        <end position="116"/>
    </location>
</feature>
<keyword evidence="1" id="KW-1133">Transmembrane helix</keyword>
<dbReference type="InterPro" id="IPR000326">
    <property type="entry name" value="PAP2/HPO"/>
</dbReference>
<evidence type="ECO:0000259" key="2">
    <source>
        <dbReference type="Pfam" id="PF01569"/>
    </source>
</evidence>